<reference evidence="1 2" key="1">
    <citation type="submission" date="2018-06" db="EMBL/GenBank/DDBJ databases">
        <authorList>
            <consortium name="Pathogen Informatics"/>
            <person name="Doyle S."/>
        </authorList>
    </citation>
    <scope>NUCLEOTIDE SEQUENCE [LARGE SCALE GENOMIC DNA]</scope>
    <source>
        <strain evidence="1 2">NCTC13296</strain>
    </source>
</reference>
<organism evidence="1 2">
    <name type="scientific">Rhodococcus gordoniae</name>
    <dbReference type="NCBI Taxonomy" id="223392"/>
    <lineage>
        <taxon>Bacteria</taxon>
        <taxon>Bacillati</taxon>
        <taxon>Actinomycetota</taxon>
        <taxon>Actinomycetes</taxon>
        <taxon>Mycobacteriales</taxon>
        <taxon>Nocardiaceae</taxon>
        <taxon>Rhodococcus</taxon>
    </lineage>
</organism>
<dbReference type="OrthoDB" id="4569428at2"/>
<keyword evidence="2" id="KW-1185">Reference proteome</keyword>
<dbReference type="RefSeq" id="WP_016935532.1">
    <property type="nucleotide sequence ID" value="NZ_CP101467.1"/>
</dbReference>
<accession>A0A379LUH0</accession>
<dbReference type="Proteomes" id="UP000254569">
    <property type="component" value="Unassembled WGS sequence"/>
</dbReference>
<sequence length="94" mass="10606">MALRGGKWWKLVGLAGLVGVAATGAVAARNERQRRNYSPDEVRSVLHERYARSLAARDGSAELPLAEVPLGPKDRVSRVLRRFRRRDRRSARRS</sequence>
<name>A0A379LUH0_9NOCA</name>
<gene>
    <name evidence="1" type="ORF">NCTC13296_00533</name>
</gene>
<dbReference type="AlphaFoldDB" id="A0A379LUH0"/>
<evidence type="ECO:0000313" key="2">
    <source>
        <dbReference type="Proteomes" id="UP000254569"/>
    </source>
</evidence>
<proteinExistence type="predicted"/>
<protein>
    <submittedName>
        <fullName evidence="1">Uncharacterized protein</fullName>
    </submittedName>
</protein>
<evidence type="ECO:0000313" key="1">
    <source>
        <dbReference type="EMBL" id="SUE13711.1"/>
    </source>
</evidence>
<dbReference type="EMBL" id="UGVI01000001">
    <property type="protein sequence ID" value="SUE13711.1"/>
    <property type="molecule type" value="Genomic_DNA"/>
</dbReference>